<proteinExistence type="predicted"/>
<keyword evidence="1" id="KW-0472">Membrane</keyword>
<evidence type="ECO:0000313" key="3">
    <source>
        <dbReference type="Proteomes" id="UP001597044"/>
    </source>
</evidence>
<feature type="transmembrane region" description="Helical" evidence="1">
    <location>
        <begin position="12"/>
        <end position="32"/>
    </location>
</feature>
<name>A0ABW3HGI6_9GAMM</name>
<feature type="transmembrane region" description="Helical" evidence="1">
    <location>
        <begin position="138"/>
        <end position="158"/>
    </location>
</feature>
<protein>
    <submittedName>
        <fullName evidence="2">PepSY-associated TM helix domain-containing protein</fullName>
    </submittedName>
</protein>
<dbReference type="Proteomes" id="UP001597044">
    <property type="component" value="Unassembled WGS sequence"/>
</dbReference>
<comment type="caution">
    <text evidence="2">The sequence shown here is derived from an EMBL/GenBank/DDBJ whole genome shotgun (WGS) entry which is preliminary data.</text>
</comment>
<evidence type="ECO:0000313" key="2">
    <source>
        <dbReference type="EMBL" id="MFD0949620.1"/>
    </source>
</evidence>
<dbReference type="RefSeq" id="WP_379069477.1">
    <property type="nucleotide sequence ID" value="NZ_JBHTIT010000001.1"/>
</dbReference>
<keyword evidence="1" id="KW-0812">Transmembrane</keyword>
<dbReference type="PANTHER" id="PTHR34219:SF3">
    <property type="entry name" value="BLL7967 PROTEIN"/>
    <property type="match status" value="1"/>
</dbReference>
<reference evidence="3" key="1">
    <citation type="journal article" date="2019" name="Int. J. Syst. Evol. Microbiol.">
        <title>The Global Catalogue of Microorganisms (GCM) 10K type strain sequencing project: providing services to taxonomists for standard genome sequencing and annotation.</title>
        <authorList>
            <consortium name="The Broad Institute Genomics Platform"/>
            <consortium name="The Broad Institute Genome Sequencing Center for Infectious Disease"/>
            <person name="Wu L."/>
            <person name="Ma J."/>
        </authorList>
    </citation>
    <scope>NUCLEOTIDE SEQUENCE [LARGE SCALE GENOMIC DNA]</scope>
    <source>
        <strain evidence="3">CCUG 63419</strain>
    </source>
</reference>
<gene>
    <name evidence="2" type="ORF">ACFQ0F_04320</name>
</gene>
<feature type="transmembrane region" description="Helical" evidence="1">
    <location>
        <begin position="179"/>
        <end position="200"/>
    </location>
</feature>
<dbReference type="Pfam" id="PF03929">
    <property type="entry name" value="PepSY_TM"/>
    <property type="match status" value="1"/>
</dbReference>
<keyword evidence="1" id="KW-1133">Transmembrane helix</keyword>
<dbReference type="PANTHER" id="PTHR34219">
    <property type="entry name" value="IRON-REGULATED INNER MEMBRANE PROTEIN-RELATED"/>
    <property type="match status" value="1"/>
</dbReference>
<dbReference type="EMBL" id="JBHTIT010000001">
    <property type="protein sequence ID" value="MFD0949620.1"/>
    <property type="molecule type" value="Genomic_DNA"/>
</dbReference>
<organism evidence="2 3">
    <name type="scientific">Paraperlucidibaca wandonensis</name>
    <dbReference type="NCBI Taxonomy" id="1268273"/>
    <lineage>
        <taxon>Bacteria</taxon>
        <taxon>Pseudomonadati</taxon>
        <taxon>Pseudomonadota</taxon>
        <taxon>Gammaproteobacteria</taxon>
        <taxon>Moraxellales</taxon>
        <taxon>Moraxellaceae</taxon>
        <taxon>Paraperlucidibaca</taxon>
    </lineage>
</organism>
<sequence>MHAVIKRFHGWIGITAGLVMAFVALTGSLMAFQPQILRTINAETLMVSAEGARLSPVELISAVTAKYPQAQWANVTVAGQDQAPALALVALSADQKPSVHYFHPSTGELLPAVRGEEFFETVEHLHRELLLGDFGSNITGISAILLLGMVIGGSYLRWKRRPPKLSGWFLARRGLKGRAHAFQWHGVLGTWAALLFVFSASTGLSWSYESYKKAIYSALSVEYKPKPAKTAPALFDAASFQRLMSPAWPAFVRDVGAFDEAVFTPKDADVAVAYWLPDAAHIREKNDIRFNAKGQRIEHKLFAQKPMGEQLTLSWKMLHTGQYWGWSGQLMLLLSSLSLVAMTYFGFRLFFKSSKS</sequence>
<feature type="transmembrane region" description="Helical" evidence="1">
    <location>
        <begin position="323"/>
        <end position="347"/>
    </location>
</feature>
<dbReference type="InterPro" id="IPR005625">
    <property type="entry name" value="PepSY-ass_TM"/>
</dbReference>
<accession>A0ABW3HGI6</accession>
<keyword evidence="3" id="KW-1185">Reference proteome</keyword>
<evidence type="ECO:0000256" key="1">
    <source>
        <dbReference type="SAM" id="Phobius"/>
    </source>
</evidence>